<evidence type="ECO:0000256" key="2">
    <source>
        <dbReference type="ARBA" id="ARBA00007776"/>
    </source>
</evidence>
<evidence type="ECO:0000313" key="9">
    <source>
        <dbReference type="EMBL" id="ASC69106.1"/>
    </source>
</evidence>
<evidence type="ECO:0000256" key="4">
    <source>
        <dbReference type="ARBA" id="ARBA00022692"/>
    </source>
</evidence>
<sequence>MTSTLPQSPTAVWKSRLLNWSLTVASVCGCLFLLPVRVPGMELLGVTPNWLLIWVVAWSVKRSAFQGAVAGLVLGLLQDAMTADFPTHTLGLVIVGVLTGQLQKQRFIQEDIVSVALIVFGMAVIAETAMAVQISLHRLFQPDSLFPALSEIWLYHQRISLSSAILSSVWAPALYYPLNRWWQAHGLPDAG</sequence>
<dbReference type="STRING" id="1641165.XM38_02630"/>
<keyword evidence="3" id="KW-1003">Cell membrane</keyword>
<dbReference type="OrthoDB" id="458492at2"/>
<dbReference type="NCBIfam" id="TIGR03426">
    <property type="entry name" value="shape_MreD"/>
    <property type="match status" value="1"/>
</dbReference>
<dbReference type="GO" id="GO:0005886">
    <property type="term" value="C:plasma membrane"/>
    <property type="evidence" value="ECO:0007669"/>
    <property type="project" value="UniProtKB-SubCell"/>
</dbReference>
<evidence type="ECO:0000256" key="1">
    <source>
        <dbReference type="ARBA" id="ARBA00004651"/>
    </source>
</evidence>
<keyword evidence="5" id="KW-0133">Cell shape</keyword>
<organism evidence="9 10">
    <name type="scientific">Halomicronema hongdechloris C2206</name>
    <dbReference type="NCBI Taxonomy" id="1641165"/>
    <lineage>
        <taxon>Bacteria</taxon>
        <taxon>Bacillati</taxon>
        <taxon>Cyanobacteriota</taxon>
        <taxon>Cyanophyceae</taxon>
        <taxon>Nodosilineales</taxon>
        <taxon>Nodosilineaceae</taxon>
        <taxon>Halomicronema</taxon>
    </lineage>
</organism>
<dbReference type="Proteomes" id="UP000191901">
    <property type="component" value="Chromosome"/>
</dbReference>
<dbReference type="AlphaFoldDB" id="A0A1Z3HFQ0"/>
<feature type="transmembrane region" description="Helical" evidence="8">
    <location>
        <begin position="17"/>
        <end position="36"/>
    </location>
</feature>
<keyword evidence="7 8" id="KW-0472">Membrane</keyword>
<dbReference type="Pfam" id="PF04093">
    <property type="entry name" value="MreD"/>
    <property type="match status" value="1"/>
</dbReference>
<evidence type="ECO:0000256" key="7">
    <source>
        <dbReference type="ARBA" id="ARBA00023136"/>
    </source>
</evidence>
<protein>
    <submittedName>
        <fullName evidence="9">Uncharacterized protein</fullName>
    </submittedName>
</protein>
<comment type="similarity">
    <text evidence="2">Belongs to the MreD family.</text>
</comment>
<dbReference type="KEGG" id="hhg:XM38_000320"/>
<evidence type="ECO:0000256" key="3">
    <source>
        <dbReference type="ARBA" id="ARBA00022475"/>
    </source>
</evidence>
<keyword evidence="10" id="KW-1185">Reference proteome</keyword>
<comment type="subcellular location">
    <subcellularLocation>
        <location evidence="1">Cell membrane</location>
        <topology evidence="1">Multi-pass membrane protein</topology>
    </subcellularLocation>
</comment>
<evidence type="ECO:0000313" key="10">
    <source>
        <dbReference type="Proteomes" id="UP000191901"/>
    </source>
</evidence>
<evidence type="ECO:0000256" key="6">
    <source>
        <dbReference type="ARBA" id="ARBA00022989"/>
    </source>
</evidence>
<accession>A0A1Z3HFQ0</accession>
<evidence type="ECO:0000256" key="5">
    <source>
        <dbReference type="ARBA" id="ARBA00022960"/>
    </source>
</evidence>
<name>A0A1Z3HFQ0_9CYAN</name>
<evidence type="ECO:0000256" key="8">
    <source>
        <dbReference type="SAM" id="Phobius"/>
    </source>
</evidence>
<keyword evidence="6 8" id="KW-1133">Transmembrane helix</keyword>
<dbReference type="EMBL" id="CP021983">
    <property type="protein sequence ID" value="ASC69106.1"/>
    <property type="molecule type" value="Genomic_DNA"/>
</dbReference>
<dbReference type="InterPro" id="IPR007227">
    <property type="entry name" value="Cell_shape_determining_MreD"/>
</dbReference>
<feature type="transmembrane region" description="Helical" evidence="8">
    <location>
        <begin position="112"/>
        <end position="135"/>
    </location>
</feature>
<reference evidence="9 10" key="1">
    <citation type="journal article" date="2016" name="Biochim. Biophys. Acta">
        <title>Characterization of red-shifted phycobilisomes isolated from the chlorophyll f-containing cyanobacterium Halomicronema hongdechloris.</title>
        <authorList>
            <person name="Li Y."/>
            <person name="Lin Y."/>
            <person name="Garvey C.J."/>
            <person name="Birch D."/>
            <person name="Corkery R.W."/>
            <person name="Loughlin P.C."/>
            <person name="Scheer H."/>
            <person name="Willows R.D."/>
            <person name="Chen M."/>
        </authorList>
    </citation>
    <scope>NUCLEOTIDE SEQUENCE [LARGE SCALE GENOMIC DNA]</scope>
    <source>
        <strain evidence="9 10">C2206</strain>
    </source>
</reference>
<feature type="transmembrane region" description="Helical" evidence="8">
    <location>
        <begin position="155"/>
        <end position="176"/>
    </location>
</feature>
<gene>
    <name evidence="9" type="ORF">XM38_000320</name>
</gene>
<dbReference type="GO" id="GO:0008360">
    <property type="term" value="P:regulation of cell shape"/>
    <property type="evidence" value="ECO:0007669"/>
    <property type="project" value="UniProtKB-KW"/>
</dbReference>
<dbReference type="RefSeq" id="WP_088428765.1">
    <property type="nucleotide sequence ID" value="NZ_CP021983.2"/>
</dbReference>
<proteinExistence type="inferred from homology"/>
<keyword evidence="4 8" id="KW-0812">Transmembrane</keyword>